<feature type="region of interest" description="Disordered" evidence="1">
    <location>
        <begin position="196"/>
        <end position="215"/>
    </location>
</feature>
<dbReference type="GeneID" id="34688190"/>
<sequence>MFGLSRSNGPQKKVLVTQDDFYDDAVAKEEQAERWALSDIKKTIRQYLLAFESYERGLNAAEATLSGSCHIYYNQTRLLLKMHTDFIANDGHINILQYVNLSDLGDLTVLFQPLGSITERFELAFAKFGDICSWDLHFNLLTCYYSRIENFETVPGQEVLHVFEKFRTLSQKLIELHVQELETWDVANADGLSNVESYEDTAKGPDQERDQEPEAVEMQDEITVWTLIDTLAVSYRCIAAVLELFIESSSGTLDTLNAVQADWLSNNAQEYKSQLDNFLANTTHIHEESADTGELKLAIWSIEALRIATDDGFEGLKTLIADLPNEDTGRLLIAVDVLHLAGQPSRGTANSQLWAIYTEIGRVLRIVDSQLAAKRQDITSGRLKHIENELSPTVFHLCDVLINRSDNELFRYMIKTSSTDTSTSYDGSSDPNAAKTAAVLLKNAQVLLKNAKAISQQSCGFREYISDKLKRNYIYKQAEDRLEFIESHKTTETISELAQNHPFYATNYSFH</sequence>
<accession>A0A0C7N9T9</accession>
<evidence type="ECO:0000313" key="3">
    <source>
        <dbReference type="Proteomes" id="UP000054304"/>
    </source>
</evidence>
<reference evidence="2 3" key="1">
    <citation type="submission" date="2014-12" db="EMBL/GenBank/DDBJ databases">
        <authorList>
            <person name="Neuveglise Cecile"/>
        </authorList>
    </citation>
    <scope>NUCLEOTIDE SEQUENCE [LARGE SCALE GENOMIC DNA]</scope>
    <source>
        <strain evidence="2 3">CBS 12615</strain>
    </source>
</reference>
<proteinExistence type="predicted"/>
<dbReference type="Proteomes" id="UP000054304">
    <property type="component" value="Unassembled WGS sequence"/>
</dbReference>
<dbReference type="RefSeq" id="XP_022630835.1">
    <property type="nucleotide sequence ID" value="XM_022775048.1"/>
</dbReference>
<dbReference type="HOGENOM" id="CLU_039198_0_0_1"/>
<dbReference type="EMBL" id="LN736371">
    <property type="protein sequence ID" value="CEP64630.1"/>
    <property type="molecule type" value="Genomic_DNA"/>
</dbReference>
<dbReference type="AlphaFoldDB" id="A0A0C7N9T9"/>
<evidence type="ECO:0000256" key="1">
    <source>
        <dbReference type="SAM" id="MobiDB-lite"/>
    </source>
</evidence>
<feature type="compositionally biased region" description="Basic and acidic residues" evidence="1">
    <location>
        <begin position="200"/>
        <end position="212"/>
    </location>
</feature>
<name>A0A0C7N9T9_9SACH</name>
<evidence type="ECO:0000313" key="2">
    <source>
        <dbReference type="EMBL" id="CEP64630.1"/>
    </source>
</evidence>
<dbReference type="OrthoDB" id="5328412at2759"/>
<keyword evidence="3" id="KW-1185">Reference proteome</keyword>
<gene>
    <name evidence="2" type="ORF">LALA0_S12e03312g</name>
</gene>
<organism evidence="2 3">
    <name type="scientific">Lachancea lanzarotensis</name>
    <dbReference type="NCBI Taxonomy" id="1245769"/>
    <lineage>
        <taxon>Eukaryota</taxon>
        <taxon>Fungi</taxon>
        <taxon>Dikarya</taxon>
        <taxon>Ascomycota</taxon>
        <taxon>Saccharomycotina</taxon>
        <taxon>Saccharomycetes</taxon>
        <taxon>Saccharomycetales</taxon>
        <taxon>Saccharomycetaceae</taxon>
        <taxon>Lachancea</taxon>
    </lineage>
</organism>
<protein>
    <submittedName>
        <fullName evidence="2">LALA0S12e03312g1_1</fullName>
    </submittedName>
</protein>